<dbReference type="EMBL" id="LS483466">
    <property type="protein sequence ID" value="SQI27400.1"/>
    <property type="molecule type" value="Genomic_DNA"/>
</dbReference>
<gene>
    <name evidence="2" type="primary">dnaJ_2</name>
    <name evidence="2" type="ORF">NCTC7307_04791</name>
</gene>
<dbReference type="GO" id="GO:0042026">
    <property type="term" value="P:protein refolding"/>
    <property type="evidence" value="ECO:0007669"/>
    <property type="project" value="TreeGrafter"/>
</dbReference>
<keyword evidence="3" id="KW-1185">Reference proteome</keyword>
<dbReference type="AlphaFoldDB" id="A0A2X4U3Y6"/>
<dbReference type="Pfam" id="PF01556">
    <property type="entry name" value="DnaJ_C"/>
    <property type="match status" value="1"/>
</dbReference>
<dbReference type="PANTHER" id="PTHR43096">
    <property type="entry name" value="DNAJ HOMOLOG 1, MITOCHONDRIAL-RELATED"/>
    <property type="match status" value="1"/>
</dbReference>
<dbReference type="Gene3D" id="2.60.260.20">
    <property type="entry name" value="Urease metallochaperone UreE, N-terminal domain"/>
    <property type="match status" value="1"/>
</dbReference>
<sequence>MKQHPIFEREGNNLYCEVPINFAMAALGGEIEVPTLDGRVKLKVPSETQTGKLFRMRGKE</sequence>
<protein>
    <submittedName>
        <fullName evidence="2">DnaJ protein</fullName>
    </submittedName>
</protein>
<proteinExistence type="predicted"/>
<dbReference type="GO" id="GO:0051082">
    <property type="term" value="F:unfolded protein binding"/>
    <property type="evidence" value="ECO:0007669"/>
    <property type="project" value="InterPro"/>
</dbReference>
<dbReference type="GO" id="GO:0005737">
    <property type="term" value="C:cytoplasm"/>
    <property type="evidence" value="ECO:0007669"/>
    <property type="project" value="TreeGrafter"/>
</dbReference>
<dbReference type="CDD" id="cd10747">
    <property type="entry name" value="DnaJ_C"/>
    <property type="match status" value="1"/>
</dbReference>
<dbReference type="InterPro" id="IPR002939">
    <property type="entry name" value="DnaJ_C"/>
</dbReference>
<evidence type="ECO:0000313" key="2">
    <source>
        <dbReference type="EMBL" id="SQI27400.1"/>
    </source>
</evidence>
<dbReference type="InterPro" id="IPR008971">
    <property type="entry name" value="HSP40/DnaJ_pept-bd"/>
</dbReference>
<feature type="domain" description="Chaperone DnaJ C-terminal" evidence="1">
    <location>
        <begin position="2"/>
        <end position="59"/>
    </location>
</feature>
<evidence type="ECO:0000259" key="1">
    <source>
        <dbReference type="Pfam" id="PF01556"/>
    </source>
</evidence>
<dbReference type="PANTHER" id="PTHR43096:SF48">
    <property type="entry name" value="CHAPERONE PROTEIN DNAJ"/>
    <property type="match status" value="1"/>
</dbReference>
<accession>A0A2X4U3Y6</accession>
<evidence type="ECO:0000313" key="3">
    <source>
        <dbReference type="Proteomes" id="UP000248731"/>
    </source>
</evidence>
<name>A0A2X4U3Y6_SALER</name>
<dbReference type="SUPFAM" id="SSF49493">
    <property type="entry name" value="HSP40/DnaJ peptide-binding domain"/>
    <property type="match status" value="1"/>
</dbReference>
<dbReference type="Proteomes" id="UP000248731">
    <property type="component" value="Chromosome 1"/>
</dbReference>
<organism evidence="2 3">
    <name type="scientific">Salmonella enterica subsp. arizonae</name>
    <dbReference type="NCBI Taxonomy" id="59203"/>
    <lineage>
        <taxon>Bacteria</taxon>
        <taxon>Pseudomonadati</taxon>
        <taxon>Pseudomonadota</taxon>
        <taxon>Gammaproteobacteria</taxon>
        <taxon>Enterobacterales</taxon>
        <taxon>Enterobacteriaceae</taxon>
        <taxon>Salmonella</taxon>
    </lineage>
</organism>
<reference evidence="2 3" key="1">
    <citation type="submission" date="2018-06" db="EMBL/GenBank/DDBJ databases">
        <authorList>
            <consortium name="Pathogen Informatics"/>
            <person name="Doyle S."/>
        </authorList>
    </citation>
    <scope>NUCLEOTIDE SEQUENCE [LARGE SCALE GENOMIC DNA]</scope>
    <source>
        <strain evidence="2 3">NCTC7307</strain>
    </source>
</reference>